<proteinExistence type="predicted"/>
<protein>
    <recommendedName>
        <fullName evidence="4">Carrier domain-containing protein</fullName>
    </recommendedName>
</protein>
<organism evidence="2 3">
    <name type="scientific">Mucilaginibacter dorajii</name>
    <dbReference type="NCBI Taxonomy" id="692994"/>
    <lineage>
        <taxon>Bacteria</taxon>
        <taxon>Pseudomonadati</taxon>
        <taxon>Bacteroidota</taxon>
        <taxon>Sphingobacteriia</taxon>
        <taxon>Sphingobacteriales</taxon>
        <taxon>Sphingobacteriaceae</taxon>
        <taxon>Mucilaginibacter</taxon>
    </lineage>
</organism>
<feature type="transmembrane region" description="Helical" evidence="1">
    <location>
        <begin position="151"/>
        <end position="168"/>
    </location>
</feature>
<comment type="caution">
    <text evidence="2">The sequence shown here is derived from an EMBL/GenBank/DDBJ whole genome shotgun (WGS) entry which is preliminary data.</text>
</comment>
<keyword evidence="3" id="KW-1185">Reference proteome</keyword>
<evidence type="ECO:0000256" key="1">
    <source>
        <dbReference type="SAM" id="Phobius"/>
    </source>
</evidence>
<sequence length="229" mass="25492">MKVNSNNQAINLNNVDPEDLGEVLGKIEKSFNISLEDTSVREVKTFGKLCDIVVEKVKHVNNESCTTQQAFYKIRNAINSTVTAPREMVKPQTKLEDIFPRDNRIVVINEIEREMGFQLNLLQPKQGVIATFAFVLIASLAGFFFQPVMAAVGLIVALAGLALAGRFGKELKVKTLGDLAEKVAKEHHLKCKREAATVNQAEIAKKIKDLFTTNLYLESSVLTRDARFN</sequence>
<dbReference type="EMBL" id="BAAAZC010000018">
    <property type="protein sequence ID" value="GAA3973400.1"/>
    <property type="molecule type" value="Genomic_DNA"/>
</dbReference>
<reference evidence="3" key="1">
    <citation type="journal article" date="2019" name="Int. J. Syst. Evol. Microbiol.">
        <title>The Global Catalogue of Microorganisms (GCM) 10K type strain sequencing project: providing services to taxonomists for standard genome sequencing and annotation.</title>
        <authorList>
            <consortium name="The Broad Institute Genomics Platform"/>
            <consortium name="The Broad Institute Genome Sequencing Center for Infectious Disease"/>
            <person name="Wu L."/>
            <person name="Ma J."/>
        </authorList>
    </citation>
    <scope>NUCLEOTIDE SEQUENCE [LARGE SCALE GENOMIC DNA]</scope>
    <source>
        <strain evidence="3">JCM 16601</strain>
    </source>
</reference>
<evidence type="ECO:0000313" key="2">
    <source>
        <dbReference type="EMBL" id="GAA3973400.1"/>
    </source>
</evidence>
<dbReference type="InterPro" id="IPR036736">
    <property type="entry name" value="ACP-like_sf"/>
</dbReference>
<evidence type="ECO:0000313" key="3">
    <source>
        <dbReference type="Proteomes" id="UP001500742"/>
    </source>
</evidence>
<dbReference type="RefSeq" id="WP_259094399.1">
    <property type="nucleotide sequence ID" value="NZ_BAAAZC010000018.1"/>
</dbReference>
<gene>
    <name evidence="2" type="ORF">GCM10022210_24560</name>
</gene>
<keyword evidence="1" id="KW-0472">Membrane</keyword>
<dbReference type="Gene3D" id="1.10.1200.10">
    <property type="entry name" value="ACP-like"/>
    <property type="match status" value="1"/>
</dbReference>
<evidence type="ECO:0008006" key="4">
    <source>
        <dbReference type="Google" id="ProtNLM"/>
    </source>
</evidence>
<keyword evidence="1" id="KW-1133">Transmembrane helix</keyword>
<accession>A0ABP7PYA7</accession>
<dbReference type="Proteomes" id="UP001500742">
    <property type="component" value="Unassembled WGS sequence"/>
</dbReference>
<keyword evidence="1" id="KW-0812">Transmembrane</keyword>
<feature type="transmembrane region" description="Helical" evidence="1">
    <location>
        <begin position="127"/>
        <end position="145"/>
    </location>
</feature>
<name>A0ABP7PYA7_9SPHI</name>